<evidence type="ECO:0000313" key="2">
    <source>
        <dbReference type="EMBL" id="ASP20013.1"/>
    </source>
</evidence>
<dbReference type="Proteomes" id="UP000203589">
    <property type="component" value="Chromosome"/>
</dbReference>
<feature type="domain" description="Integrase catalytic" evidence="1">
    <location>
        <begin position="1"/>
        <end position="35"/>
    </location>
</feature>
<gene>
    <name evidence="2" type="ORF">ANTHELSMS3_01307</name>
</gene>
<keyword evidence="3" id="KW-1185">Reference proteome</keyword>
<proteinExistence type="predicted"/>
<dbReference type="KEGG" id="aht:ANTHELSMS3_01307"/>
<name>A0A222E1H9_9RHOB</name>
<protein>
    <submittedName>
        <fullName evidence="2">Integrase core domain protein</fullName>
    </submittedName>
</protein>
<dbReference type="EMBL" id="CP022540">
    <property type="protein sequence ID" value="ASP20013.1"/>
    <property type="molecule type" value="Genomic_DNA"/>
</dbReference>
<evidence type="ECO:0000259" key="1">
    <source>
        <dbReference type="Pfam" id="PF13683"/>
    </source>
</evidence>
<dbReference type="GO" id="GO:0015074">
    <property type="term" value="P:DNA integration"/>
    <property type="evidence" value="ECO:0007669"/>
    <property type="project" value="InterPro"/>
</dbReference>
<organism evidence="2 3">
    <name type="scientific">Antarctobacter heliothermus</name>
    <dbReference type="NCBI Taxonomy" id="74033"/>
    <lineage>
        <taxon>Bacteria</taxon>
        <taxon>Pseudomonadati</taxon>
        <taxon>Pseudomonadota</taxon>
        <taxon>Alphaproteobacteria</taxon>
        <taxon>Rhodobacterales</taxon>
        <taxon>Roseobacteraceae</taxon>
        <taxon>Antarctobacter</taxon>
    </lineage>
</organism>
<accession>A0A222E1H9</accession>
<dbReference type="Pfam" id="PF13683">
    <property type="entry name" value="rve_3"/>
    <property type="match status" value="1"/>
</dbReference>
<reference evidence="2 3" key="1">
    <citation type="submission" date="2017-07" db="EMBL/GenBank/DDBJ databases">
        <title>Genome Sequence of Antarctobacter heliothermus Strain SMS3 Isolated from a culture of the Diatom Skeletonema marinoi.</title>
        <authorList>
            <person name="Topel M."/>
            <person name="Pinder M.I.M."/>
            <person name="Johansson O.N."/>
            <person name="Kourtchenko O."/>
            <person name="Godhe A."/>
            <person name="Clarke A.K."/>
        </authorList>
    </citation>
    <scope>NUCLEOTIDE SEQUENCE [LARGE SCALE GENOMIC DNA]</scope>
    <source>
        <strain evidence="2 3">SMS3</strain>
    </source>
</reference>
<dbReference type="AlphaFoldDB" id="A0A222E1H9"/>
<evidence type="ECO:0000313" key="3">
    <source>
        <dbReference type="Proteomes" id="UP000203589"/>
    </source>
</evidence>
<dbReference type="InterPro" id="IPR001584">
    <property type="entry name" value="Integrase_cat-core"/>
</dbReference>
<sequence>MQNGFVETFNGRMRDELLNETMFRSLAHARMVIAA</sequence>